<accession>A0A9P8LD18</accession>
<dbReference type="Proteomes" id="UP000750711">
    <property type="component" value="Unassembled WGS sequence"/>
</dbReference>
<feature type="compositionally biased region" description="Gly residues" evidence="1">
    <location>
        <begin position="940"/>
        <end position="955"/>
    </location>
</feature>
<proteinExistence type="predicted"/>
<feature type="compositionally biased region" description="Polar residues" evidence="1">
    <location>
        <begin position="803"/>
        <end position="812"/>
    </location>
</feature>
<dbReference type="Pfam" id="PF00069">
    <property type="entry name" value="Pkinase"/>
    <property type="match status" value="1"/>
</dbReference>
<dbReference type="SMART" id="SM00220">
    <property type="entry name" value="S_TKc"/>
    <property type="match status" value="1"/>
</dbReference>
<feature type="compositionally biased region" description="Low complexity" evidence="1">
    <location>
        <begin position="558"/>
        <end position="569"/>
    </location>
</feature>
<dbReference type="Gene3D" id="1.10.510.10">
    <property type="entry name" value="Transferase(Phosphotransferase) domain 1"/>
    <property type="match status" value="1"/>
</dbReference>
<dbReference type="PROSITE" id="PS50011">
    <property type="entry name" value="PROTEIN_KINASE_DOM"/>
    <property type="match status" value="1"/>
</dbReference>
<dbReference type="Gene3D" id="3.30.200.20">
    <property type="entry name" value="Phosphorylase Kinase, domain 1"/>
    <property type="match status" value="1"/>
</dbReference>
<dbReference type="InterPro" id="IPR011989">
    <property type="entry name" value="ARM-like"/>
</dbReference>
<dbReference type="InterPro" id="IPR000719">
    <property type="entry name" value="Prot_kinase_dom"/>
</dbReference>
<dbReference type="EMBL" id="JAGHQM010000411">
    <property type="protein sequence ID" value="KAH0562111.1"/>
    <property type="molecule type" value="Genomic_DNA"/>
</dbReference>
<dbReference type="CDD" id="cd14011">
    <property type="entry name" value="PK_SCY1_like"/>
    <property type="match status" value="1"/>
</dbReference>
<feature type="compositionally biased region" description="Low complexity" evidence="1">
    <location>
        <begin position="758"/>
        <end position="772"/>
    </location>
</feature>
<sequence length="975" mass="105078">MFSSALKSFTSNISSNYTWSSNPSFVSGAWKVYDAKSKSTGRAVSVFVFDKKVLDQVGGLSRSAGQSVKRAHEEVVERLKKEASTLTRLRHPSILEVVEQVEETRNGGLMFATEQVTVSLAGLLAEKDEQERAGGVGGRTSRYVIEETEGGGRRRREVEIDELEIQKGLLQIGKGLEFLHESAGLVHGNLTPEAIYVNAKSDWKISGLAFSSPPTGSSTPSTVAPISLAEVLNHDPRLPRSVQLNMDYTSPDFVLDSNPTPAADLFSLGLLIIALYNSPHTSPLQTNSSISAYKRLFSSSSTVPSQTNNFLSSRPLPKELASVVLPRLITRRPVTRLTAREFQQSQYFDNILVSTIRFLDALPAKTPNEKAQFMRGLPRVLPQFPKSVLDRKLLPALLEEMKDRELLALILQNVFQIVKMMPSGRRAFTEKVIPPLKEAFLQGGGSGKGAAATERETGREAGLMVLLENLKIVSESCSGKEFKDDILPITMVAMDSPAPSIVDKALRSLPIIVGTLDFSTVKNEVFPVIATVFSKTSSLGIKVRGLEAFIVLCGGNPESDSSSEGGPDEMIGSTHDTSKSLPSAVLDKYTVQEKIVPLLKAIKTREPAVMMAALNVFREVGKIADTDFTAIEVLPILWSFSLGPLLNLQQFRKFMDLIQSLSNRIDQEHTRKLQELSHNQVGSPVERSNDFMTFGSTLGSNGIGGSGDSAGVDFEQLVLGRASGNNSDGANGMFDGGWGDTASVDKRHSPQLQQGAQTPTFSWSSPSSTNQPARTSNTSSLRPATLPSQQPTFRSITPDEKMSNFTTLTPSNVGGAAPPRASSVYPILQPQTQQSQNTPALNWTSTTALSTNVWTSQQRTNSSPSLSSMNTLHNQMTNLSVGQPTRMPNQSSTPGFTLPPPPPPQQQQQQLSGSNSALSGWSLPPPPSHKPTPATQPLGYGPGLGVAGGGGGLGGNQNSSNSNMKSGLDKYESLL</sequence>
<evidence type="ECO:0000259" key="2">
    <source>
        <dbReference type="PROSITE" id="PS50011"/>
    </source>
</evidence>
<dbReference type="SUPFAM" id="SSF56112">
    <property type="entry name" value="Protein kinase-like (PK-like)"/>
    <property type="match status" value="1"/>
</dbReference>
<feature type="compositionally biased region" description="Polar residues" evidence="1">
    <location>
        <begin position="879"/>
        <end position="895"/>
    </location>
</feature>
<feature type="region of interest" description="Disordered" evidence="1">
    <location>
        <begin position="879"/>
        <end position="975"/>
    </location>
</feature>
<dbReference type="Gene3D" id="1.25.10.10">
    <property type="entry name" value="Leucine-rich Repeat Variant"/>
    <property type="match status" value="1"/>
</dbReference>
<feature type="compositionally biased region" description="Polar residues" evidence="1">
    <location>
        <begin position="773"/>
        <end position="795"/>
    </location>
</feature>
<dbReference type="InterPro" id="IPR011009">
    <property type="entry name" value="Kinase-like_dom_sf"/>
</dbReference>
<evidence type="ECO:0000256" key="1">
    <source>
        <dbReference type="SAM" id="MobiDB-lite"/>
    </source>
</evidence>
<evidence type="ECO:0000313" key="3">
    <source>
        <dbReference type="EMBL" id="KAH0562111.1"/>
    </source>
</evidence>
<comment type="caution">
    <text evidence="3">The sequence shown here is derived from an EMBL/GenBank/DDBJ whole genome shotgun (WGS) entry which is preliminary data.</text>
</comment>
<keyword evidence="4" id="KW-1185">Reference proteome</keyword>
<protein>
    <recommendedName>
        <fullName evidence="2">Protein kinase domain-containing protein</fullName>
    </recommendedName>
</protein>
<feature type="compositionally biased region" description="Low complexity" evidence="1">
    <location>
        <begin position="956"/>
        <end position="966"/>
    </location>
</feature>
<dbReference type="InterPro" id="IPR051177">
    <property type="entry name" value="CIK-Related_Protein"/>
</dbReference>
<dbReference type="PANTHER" id="PTHR12984">
    <property type="entry name" value="SCY1-RELATED S/T PROTEIN KINASE-LIKE"/>
    <property type="match status" value="1"/>
</dbReference>
<name>A0A9P8LD18_9PEZI</name>
<gene>
    <name evidence="3" type="ORF">GP486_003187</name>
</gene>
<dbReference type="SUPFAM" id="SSF48371">
    <property type="entry name" value="ARM repeat"/>
    <property type="match status" value="1"/>
</dbReference>
<organism evidence="3 4">
    <name type="scientific">Trichoglossum hirsutum</name>
    <dbReference type="NCBI Taxonomy" id="265104"/>
    <lineage>
        <taxon>Eukaryota</taxon>
        <taxon>Fungi</taxon>
        <taxon>Dikarya</taxon>
        <taxon>Ascomycota</taxon>
        <taxon>Pezizomycotina</taxon>
        <taxon>Geoglossomycetes</taxon>
        <taxon>Geoglossales</taxon>
        <taxon>Geoglossaceae</taxon>
        <taxon>Trichoglossum</taxon>
    </lineage>
</organism>
<dbReference type="GO" id="GO:0005524">
    <property type="term" value="F:ATP binding"/>
    <property type="evidence" value="ECO:0007669"/>
    <property type="project" value="InterPro"/>
</dbReference>
<feature type="region of interest" description="Disordered" evidence="1">
    <location>
        <begin position="558"/>
        <end position="579"/>
    </location>
</feature>
<evidence type="ECO:0000313" key="4">
    <source>
        <dbReference type="Proteomes" id="UP000750711"/>
    </source>
</evidence>
<dbReference type="AlphaFoldDB" id="A0A9P8LD18"/>
<reference evidence="3" key="1">
    <citation type="submission" date="2021-03" db="EMBL/GenBank/DDBJ databases">
        <title>Comparative genomics and phylogenomic investigation of the class Geoglossomycetes provide insights into ecological specialization and systematics.</title>
        <authorList>
            <person name="Melie T."/>
            <person name="Pirro S."/>
            <person name="Miller A.N."/>
            <person name="Quandt A."/>
        </authorList>
    </citation>
    <scope>NUCLEOTIDE SEQUENCE</scope>
    <source>
        <strain evidence="3">CAQ_001_2017</strain>
    </source>
</reference>
<feature type="domain" description="Protein kinase" evidence="2">
    <location>
        <begin position="1"/>
        <end position="348"/>
    </location>
</feature>
<dbReference type="PANTHER" id="PTHR12984:SF6">
    <property type="entry name" value="SCY1-LIKE PROTEIN 2"/>
    <property type="match status" value="1"/>
</dbReference>
<dbReference type="GO" id="GO:0004672">
    <property type="term" value="F:protein kinase activity"/>
    <property type="evidence" value="ECO:0007669"/>
    <property type="project" value="InterPro"/>
</dbReference>
<dbReference type="InterPro" id="IPR016024">
    <property type="entry name" value="ARM-type_fold"/>
</dbReference>
<feature type="region of interest" description="Disordered" evidence="1">
    <location>
        <begin position="723"/>
        <end position="823"/>
    </location>
</feature>